<feature type="signal peptide" evidence="1">
    <location>
        <begin position="1"/>
        <end position="17"/>
    </location>
</feature>
<dbReference type="Gene3D" id="3.40.190.10">
    <property type="entry name" value="Periplasmic binding protein-like II"/>
    <property type="match status" value="2"/>
</dbReference>
<evidence type="ECO:0000313" key="2">
    <source>
        <dbReference type="EMBL" id="MDE1463806.1"/>
    </source>
</evidence>
<accession>A0ABT5UBP5</accession>
<keyword evidence="3" id="KW-1185">Reference proteome</keyword>
<keyword evidence="1" id="KW-0732">Signal</keyword>
<reference evidence="2 3" key="1">
    <citation type="submission" date="2022-11" db="EMBL/GenBank/DDBJ databases">
        <title>Spartinivicinus poritis sp. nov., isolated from scleractinian coral Porites lutea.</title>
        <authorList>
            <person name="Zhang G."/>
            <person name="Cai L."/>
            <person name="Wei Q."/>
        </authorList>
    </citation>
    <scope>NUCLEOTIDE SEQUENCE [LARGE SCALE GENOMIC DNA]</scope>
    <source>
        <strain evidence="2 3">A2-2</strain>
    </source>
</reference>
<dbReference type="EMBL" id="JAPMOU010000024">
    <property type="protein sequence ID" value="MDE1463806.1"/>
    <property type="molecule type" value="Genomic_DNA"/>
</dbReference>
<dbReference type="SUPFAM" id="SSF53850">
    <property type="entry name" value="Periplasmic binding protein-like II"/>
    <property type="match status" value="1"/>
</dbReference>
<organism evidence="2 3">
    <name type="scientific">Spartinivicinus poritis</name>
    <dbReference type="NCBI Taxonomy" id="2994640"/>
    <lineage>
        <taxon>Bacteria</taxon>
        <taxon>Pseudomonadati</taxon>
        <taxon>Pseudomonadota</taxon>
        <taxon>Gammaproteobacteria</taxon>
        <taxon>Oceanospirillales</taxon>
        <taxon>Zooshikellaceae</taxon>
        <taxon>Spartinivicinus</taxon>
    </lineage>
</organism>
<proteinExistence type="predicted"/>
<gene>
    <name evidence="2" type="ORF">ORQ98_17785</name>
</gene>
<evidence type="ECO:0000313" key="3">
    <source>
        <dbReference type="Proteomes" id="UP001528823"/>
    </source>
</evidence>
<feature type="chain" id="PRO_5047216577" evidence="1">
    <location>
        <begin position="18"/>
        <end position="288"/>
    </location>
</feature>
<protein>
    <submittedName>
        <fullName evidence="2">Transporter substrate-binding domain-containing protein</fullName>
    </submittedName>
</protein>
<sequence>MKYIALAIMLFTLNALAEPTVVKYLKKEEDSARYSYYYELIDIVLETTKSSFGDYKIEPLIGEMTAARWNQTAIEGKLLNLLWSPAGMEGLDTQMIPIPVPLVKGLTGYRVFLIHKANQPKFSQVKTLADLKLLTVGQGQNWGDVPIFQHNGIEVVEGSTYEGLFGMLAAKRFDYFSRGLNEIIPEYQARKDQYPSMAIEQEILLFYPYPFIFFASKNTPELAKRLEAGLMIMIKNGSLDNHFNKYHKSTLQALNLQKRKLLKISNPFLPSYIPVNDKKLWYSPFSTN</sequence>
<comment type="caution">
    <text evidence="2">The sequence shown here is derived from an EMBL/GenBank/DDBJ whole genome shotgun (WGS) entry which is preliminary data.</text>
</comment>
<name>A0ABT5UBP5_9GAMM</name>
<dbReference type="RefSeq" id="WP_274690134.1">
    <property type="nucleotide sequence ID" value="NZ_JAPMOU010000024.1"/>
</dbReference>
<evidence type="ECO:0000256" key="1">
    <source>
        <dbReference type="SAM" id="SignalP"/>
    </source>
</evidence>
<dbReference type="Proteomes" id="UP001528823">
    <property type="component" value="Unassembled WGS sequence"/>
</dbReference>